<gene>
    <name evidence="2" type="ORF">EV383_0127</name>
</gene>
<feature type="compositionally biased region" description="Low complexity" evidence="1">
    <location>
        <begin position="150"/>
        <end position="165"/>
    </location>
</feature>
<evidence type="ECO:0000313" key="3">
    <source>
        <dbReference type="Proteomes" id="UP000291591"/>
    </source>
</evidence>
<organism evidence="2 3">
    <name type="scientific">Pseudonocardia sediminis</name>
    <dbReference type="NCBI Taxonomy" id="1397368"/>
    <lineage>
        <taxon>Bacteria</taxon>
        <taxon>Bacillati</taxon>
        <taxon>Actinomycetota</taxon>
        <taxon>Actinomycetes</taxon>
        <taxon>Pseudonocardiales</taxon>
        <taxon>Pseudonocardiaceae</taxon>
        <taxon>Pseudonocardia</taxon>
    </lineage>
</organism>
<dbReference type="AlphaFoldDB" id="A0A4Q7UNP5"/>
<dbReference type="EMBL" id="SHKL01000001">
    <property type="protein sequence ID" value="RZT83327.1"/>
    <property type="molecule type" value="Genomic_DNA"/>
</dbReference>
<feature type="region of interest" description="Disordered" evidence="1">
    <location>
        <begin position="142"/>
        <end position="206"/>
    </location>
</feature>
<proteinExistence type="predicted"/>
<evidence type="ECO:0000256" key="1">
    <source>
        <dbReference type="SAM" id="MobiDB-lite"/>
    </source>
</evidence>
<evidence type="ECO:0000313" key="2">
    <source>
        <dbReference type="EMBL" id="RZT83327.1"/>
    </source>
</evidence>
<accession>A0A4Q7UNP5</accession>
<sequence>MTTFSEALRSIASLPGAQYSCVAGQQSGTTVDEYGVRPPEAAPVIAWGRVVADSPALRGDLEDLMISGERHYHLLRRIRSGDGAALLVYLCLDRARANLAQARLALSTLRPDTPGAVPPQALPPVQESITERAPVLARLPMRNPGTHSGRPAVALAPASRAAPSAPVRPAPGAPAGAVPLPRQPDAGGPSRDAVEREPAPAGGWSTDLHTMRRLLDALRRLD</sequence>
<keyword evidence="3" id="KW-1185">Reference proteome</keyword>
<reference evidence="2 3" key="1">
    <citation type="submission" date="2019-02" db="EMBL/GenBank/DDBJ databases">
        <title>Sequencing the genomes of 1000 actinobacteria strains.</title>
        <authorList>
            <person name="Klenk H.-P."/>
        </authorList>
    </citation>
    <scope>NUCLEOTIDE SEQUENCE [LARGE SCALE GENOMIC DNA]</scope>
    <source>
        <strain evidence="2 3">DSM 45779</strain>
    </source>
</reference>
<comment type="caution">
    <text evidence="2">The sequence shown here is derived from an EMBL/GenBank/DDBJ whole genome shotgun (WGS) entry which is preliminary data.</text>
</comment>
<name>A0A4Q7UNP5_PSEST</name>
<protein>
    <submittedName>
        <fullName evidence="2">Uncharacterized protein</fullName>
    </submittedName>
</protein>
<dbReference type="Proteomes" id="UP000291591">
    <property type="component" value="Unassembled WGS sequence"/>
</dbReference>